<dbReference type="InterPro" id="IPR036206">
    <property type="entry name" value="ThiamineP_synth_sf"/>
</dbReference>
<dbReference type="AlphaFoldDB" id="A0A380CND2"/>
<feature type="binding site" evidence="9">
    <location>
        <position position="66"/>
    </location>
    <ligand>
        <name>Mg(2+)</name>
        <dbReference type="ChEBI" id="CHEBI:18420"/>
    </ligand>
</feature>
<dbReference type="UniPathway" id="UPA00060">
    <property type="reaction ID" value="UER00141"/>
</dbReference>
<evidence type="ECO:0000313" key="12">
    <source>
        <dbReference type="Proteomes" id="UP000254893"/>
    </source>
</evidence>
<keyword evidence="2 9" id="KW-0808">Transferase</keyword>
<dbReference type="SUPFAM" id="SSF51391">
    <property type="entry name" value="Thiamin phosphate synthase"/>
    <property type="match status" value="1"/>
</dbReference>
<evidence type="ECO:0000256" key="8">
    <source>
        <dbReference type="ARBA" id="ARBA00047883"/>
    </source>
</evidence>
<dbReference type="CDD" id="cd00564">
    <property type="entry name" value="TMP_TenI"/>
    <property type="match status" value="1"/>
</dbReference>
<feature type="binding site" evidence="9">
    <location>
        <position position="65"/>
    </location>
    <ligand>
        <name>4-amino-2-methyl-5-(diphosphooxymethyl)pyrimidine</name>
        <dbReference type="ChEBI" id="CHEBI:57841"/>
    </ligand>
</feature>
<dbReference type="EC" id="2.5.1.3" evidence="9"/>
<feature type="domain" description="Thiamine phosphate synthase/TenI" evidence="10">
    <location>
        <begin position="15"/>
        <end position="188"/>
    </location>
</feature>
<comment type="similarity">
    <text evidence="9">Belongs to the thiamine-phosphate synthase family.</text>
</comment>
<feature type="binding site" evidence="9">
    <location>
        <begin position="33"/>
        <end position="37"/>
    </location>
    <ligand>
        <name>4-amino-2-methyl-5-(diphosphooxymethyl)pyrimidine</name>
        <dbReference type="ChEBI" id="CHEBI:57841"/>
    </ligand>
</feature>
<evidence type="ECO:0000256" key="7">
    <source>
        <dbReference type="ARBA" id="ARBA00047851"/>
    </source>
</evidence>
<evidence type="ECO:0000256" key="1">
    <source>
        <dbReference type="ARBA" id="ARBA00005165"/>
    </source>
</evidence>
<dbReference type="Pfam" id="PF02581">
    <property type="entry name" value="TMP-TENI"/>
    <property type="match status" value="1"/>
</dbReference>
<sequence length="209" mass="23539">MYSRLQYISTGNTVNEQLNNIRKVLENKGDWIQLRWKNAPKTALIDLAFQIVELKEKFDFTYIINDHVSVAYKVNSDGVHLGLTDLSVQQARNFLGAGKIIGGTANTVEHVRQRITENCDYIGLGPLRFTSSKQNLSPVLGYEGYQNIIQEIQKEDQHHPPIYAIGGVTQEDILQLQHIGIYGVAVSSLLTQSVSTQSIIQHINHEFYG</sequence>
<dbReference type="GO" id="GO:0005737">
    <property type="term" value="C:cytoplasm"/>
    <property type="evidence" value="ECO:0007669"/>
    <property type="project" value="TreeGrafter"/>
</dbReference>
<evidence type="ECO:0000256" key="5">
    <source>
        <dbReference type="ARBA" id="ARBA00022977"/>
    </source>
</evidence>
<comment type="cofactor">
    <cofactor evidence="9">
        <name>Mg(2+)</name>
        <dbReference type="ChEBI" id="CHEBI:18420"/>
    </cofactor>
    <text evidence="9">Binds 1 Mg(2+) ion per subunit.</text>
</comment>
<gene>
    <name evidence="11" type="primary">thiE_1</name>
    <name evidence="9" type="synonym">thiE</name>
    <name evidence="11" type="ORF">NCTC11388_03693</name>
</gene>
<dbReference type="GO" id="GO:0009229">
    <property type="term" value="P:thiamine diphosphate biosynthetic process"/>
    <property type="evidence" value="ECO:0007669"/>
    <property type="project" value="UniProtKB-UniRule"/>
</dbReference>
<keyword evidence="4 9" id="KW-0460">Magnesium</keyword>
<dbReference type="HAMAP" id="MF_00097">
    <property type="entry name" value="TMP_synthase"/>
    <property type="match status" value="1"/>
</dbReference>
<dbReference type="PANTHER" id="PTHR20857">
    <property type="entry name" value="THIAMINE-PHOSPHATE PYROPHOSPHORYLASE"/>
    <property type="match status" value="1"/>
</dbReference>
<dbReference type="GO" id="GO:0004789">
    <property type="term" value="F:thiamine-phosphate diphosphorylase activity"/>
    <property type="evidence" value="ECO:0007669"/>
    <property type="project" value="UniProtKB-UniRule"/>
</dbReference>
<protein>
    <recommendedName>
        <fullName evidence="9">Thiamine-phosphate synthase</fullName>
        <shortName evidence="9">TP synthase</shortName>
        <shortName evidence="9">TPS</shortName>
        <ecNumber evidence="9">2.5.1.3</ecNumber>
    </recommendedName>
    <alternativeName>
        <fullName evidence="9">Thiamine-phosphate pyrophosphorylase</fullName>
        <shortName evidence="9">TMP pyrophosphorylase</shortName>
        <shortName evidence="9">TMP-PPase</shortName>
    </alternativeName>
</protein>
<feature type="binding site" evidence="9">
    <location>
        <position position="104"/>
    </location>
    <ligand>
        <name>4-amino-2-methyl-5-(diphosphooxymethyl)pyrimidine</name>
        <dbReference type="ChEBI" id="CHEBI:57841"/>
    </ligand>
</feature>
<comment type="caution">
    <text evidence="9">Lacks conserved residue(s) required for the propagation of feature annotation.</text>
</comment>
<keyword evidence="3 9" id="KW-0479">Metal-binding</keyword>
<comment type="pathway">
    <text evidence="1 9">Cofactor biosynthesis; thiamine diphosphate biosynthesis; thiamine phosphate from 4-amino-2-methyl-5-diphosphomethylpyrimidine and 4-methyl-5-(2-phosphoethyl)-thiazole: step 1/1.</text>
</comment>
<organism evidence="11 12">
    <name type="scientific">Sphingobacterium spiritivorum</name>
    <name type="common">Flavobacterium spiritivorum</name>
    <dbReference type="NCBI Taxonomy" id="258"/>
    <lineage>
        <taxon>Bacteria</taxon>
        <taxon>Pseudomonadati</taxon>
        <taxon>Bacteroidota</taxon>
        <taxon>Sphingobacteriia</taxon>
        <taxon>Sphingobacteriales</taxon>
        <taxon>Sphingobacteriaceae</taxon>
        <taxon>Sphingobacterium</taxon>
    </lineage>
</organism>
<keyword evidence="5 9" id="KW-0784">Thiamine biosynthesis</keyword>
<name>A0A380CND2_SPHSI</name>
<proteinExistence type="inferred from homology"/>
<feature type="binding site" evidence="9">
    <location>
        <position position="85"/>
    </location>
    <ligand>
        <name>Mg(2+)</name>
        <dbReference type="ChEBI" id="CHEBI:18420"/>
    </ligand>
</feature>
<dbReference type="InterPro" id="IPR034291">
    <property type="entry name" value="TMP_synthase"/>
</dbReference>
<evidence type="ECO:0000313" key="11">
    <source>
        <dbReference type="EMBL" id="SUJ24846.1"/>
    </source>
</evidence>
<feature type="binding site" evidence="9">
    <location>
        <position position="133"/>
    </location>
    <ligand>
        <name>4-amino-2-methyl-5-(diphosphooxymethyl)pyrimidine</name>
        <dbReference type="ChEBI" id="CHEBI:57841"/>
    </ligand>
</feature>
<dbReference type="InterPro" id="IPR022998">
    <property type="entry name" value="ThiamineP_synth_TenI"/>
</dbReference>
<reference evidence="11 12" key="1">
    <citation type="submission" date="2018-06" db="EMBL/GenBank/DDBJ databases">
        <authorList>
            <consortium name="Pathogen Informatics"/>
            <person name="Doyle S."/>
        </authorList>
    </citation>
    <scope>NUCLEOTIDE SEQUENCE [LARGE SCALE GENOMIC DNA]</scope>
    <source>
        <strain evidence="11 12">NCTC11388</strain>
    </source>
</reference>
<comment type="catalytic activity">
    <reaction evidence="7 9">
        <text>2-(2-carboxy-4-methylthiazol-5-yl)ethyl phosphate + 4-amino-2-methyl-5-(diphosphooxymethyl)pyrimidine + 2 H(+) = thiamine phosphate + CO2 + diphosphate</text>
        <dbReference type="Rhea" id="RHEA:47848"/>
        <dbReference type="ChEBI" id="CHEBI:15378"/>
        <dbReference type="ChEBI" id="CHEBI:16526"/>
        <dbReference type="ChEBI" id="CHEBI:33019"/>
        <dbReference type="ChEBI" id="CHEBI:37575"/>
        <dbReference type="ChEBI" id="CHEBI:57841"/>
        <dbReference type="ChEBI" id="CHEBI:62890"/>
        <dbReference type="EC" id="2.5.1.3"/>
    </reaction>
</comment>
<dbReference type="Gene3D" id="3.20.20.70">
    <property type="entry name" value="Aldolase class I"/>
    <property type="match status" value="1"/>
</dbReference>
<dbReference type="GO" id="GO:0000287">
    <property type="term" value="F:magnesium ion binding"/>
    <property type="evidence" value="ECO:0007669"/>
    <property type="project" value="UniProtKB-UniRule"/>
</dbReference>
<dbReference type="InterPro" id="IPR013785">
    <property type="entry name" value="Aldolase_TIM"/>
</dbReference>
<dbReference type="Proteomes" id="UP000254893">
    <property type="component" value="Unassembled WGS sequence"/>
</dbReference>
<accession>A0A380CND2</accession>
<evidence type="ECO:0000256" key="9">
    <source>
        <dbReference type="HAMAP-Rule" id="MF_00097"/>
    </source>
</evidence>
<feature type="binding site" evidence="9">
    <location>
        <begin position="130"/>
        <end position="132"/>
    </location>
    <ligand>
        <name>2-[(2R,5Z)-2-carboxy-4-methylthiazol-5(2H)-ylidene]ethyl phosphate</name>
        <dbReference type="ChEBI" id="CHEBI:62899"/>
    </ligand>
</feature>
<comment type="catalytic activity">
    <reaction evidence="6 9">
        <text>4-methyl-5-(2-phosphooxyethyl)-thiazole + 4-amino-2-methyl-5-(diphosphooxymethyl)pyrimidine + H(+) = thiamine phosphate + diphosphate</text>
        <dbReference type="Rhea" id="RHEA:22328"/>
        <dbReference type="ChEBI" id="CHEBI:15378"/>
        <dbReference type="ChEBI" id="CHEBI:33019"/>
        <dbReference type="ChEBI" id="CHEBI:37575"/>
        <dbReference type="ChEBI" id="CHEBI:57841"/>
        <dbReference type="ChEBI" id="CHEBI:58296"/>
        <dbReference type="EC" id="2.5.1.3"/>
    </reaction>
</comment>
<evidence type="ECO:0000256" key="4">
    <source>
        <dbReference type="ARBA" id="ARBA00022842"/>
    </source>
</evidence>
<evidence type="ECO:0000259" key="10">
    <source>
        <dbReference type="Pfam" id="PF02581"/>
    </source>
</evidence>
<comment type="catalytic activity">
    <reaction evidence="8 9">
        <text>2-[(2R,5Z)-2-carboxy-4-methylthiazol-5(2H)-ylidene]ethyl phosphate + 4-amino-2-methyl-5-(diphosphooxymethyl)pyrimidine + 2 H(+) = thiamine phosphate + CO2 + diphosphate</text>
        <dbReference type="Rhea" id="RHEA:47844"/>
        <dbReference type="ChEBI" id="CHEBI:15378"/>
        <dbReference type="ChEBI" id="CHEBI:16526"/>
        <dbReference type="ChEBI" id="CHEBI:33019"/>
        <dbReference type="ChEBI" id="CHEBI:37575"/>
        <dbReference type="ChEBI" id="CHEBI:57841"/>
        <dbReference type="ChEBI" id="CHEBI:62899"/>
        <dbReference type="EC" id="2.5.1.3"/>
    </reaction>
</comment>
<evidence type="ECO:0000256" key="6">
    <source>
        <dbReference type="ARBA" id="ARBA00047334"/>
    </source>
</evidence>
<dbReference type="GO" id="GO:0009228">
    <property type="term" value="P:thiamine biosynthetic process"/>
    <property type="evidence" value="ECO:0007669"/>
    <property type="project" value="UniProtKB-KW"/>
</dbReference>
<dbReference type="PANTHER" id="PTHR20857:SF15">
    <property type="entry name" value="THIAMINE-PHOSPHATE SYNTHASE"/>
    <property type="match status" value="1"/>
</dbReference>
<feature type="binding site" evidence="9">
    <location>
        <position position="167"/>
    </location>
    <ligand>
        <name>2-[(2R,5Z)-2-carboxy-4-methylthiazol-5(2H)-ylidene]ethyl phosphate</name>
        <dbReference type="ChEBI" id="CHEBI:62899"/>
    </ligand>
</feature>
<evidence type="ECO:0000256" key="3">
    <source>
        <dbReference type="ARBA" id="ARBA00022723"/>
    </source>
</evidence>
<evidence type="ECO:0000256" key="2">
    <source>
        <dbReference type="ARBA" id="ARBA00022679"/>
    </source>
</evidence>
<dbReference type="RefSeq" id="WP_115171107.1">
    <property type="nucleotide sequence ID" value="NZ_UGYW01000002.1"/>
</dbReference>
<comment type="function">
    <text evidence="9">Condenses 4-methyl-5-(beta-hydroxyethyl)thiazole monophosphate (THZ-P) and 2-methyl-4-amino-5-hydroxymethyl pyrimidine pyrophosphate (HMP-PP) to form thiamine monophosphate (TMP).</text>
</comment>
<dbReference type="EMBL" id="UGYW01000002">
    <property type="protein sequence ID" value="SUJ24846.1"/>
    <property type="molecule type" value="Genomic_DNA"/>
</dbReference>